<protein>
    <submittedName>
        <fullName evidence="5">PAN domain-containing protein</fullName>
    </submittedName>
</protein>
<dbReference type="OrthoDB" id="5855977at2759"/>
<accession>A0A0N5DAH6</accession>
<dbReference type="Proteomes" id="UP000276776">
    <property type="component" value="Unassembled WGS sequence"/>
</dbReference>
<evidence type="ECO:0000313" key="4">
    <source>
        <dbReference type="Proteomes" id="UP000276776"/>
    </source>
</evidence>
<dbReference type="Pfam" id="PF00024">
    <property type="entry name" value="PAN_1"/>
    <property type="match status" value="2"/>
</dbReference>
<evidence type="ECO:0000313" key="3">
    <source>
        <dbReference type="EMBL" id="VDN07841.1"/>
    </source>
</evidence>
<evidence type="ECO:0000313" key="5">
    <source>
        <dbReference type="WBParaSite" id="TCLT_0001017501-mRNA-1"/>
    </source>
</evidence>
<dbReference type="PROSITE" id="PS50948">
    <property type="entry name" value="PAN"/>
    <property type="match status" value="2"/>
</dbReference>
<gene>
    <name evidence="3" type="ORF">TCLT_LOCUS10164</name>
</gene>
<dbReference type="PANTHER" id="PTHR47327:SF11">
    <property type="entry name" value="PROTEIN CBG21204"/>
    <property type="match status" value="1"/>
</dbReference>
<feature type="region of interest" description="Disordered" evidence="1">
    <location>
        <begin position="1"/>
        <end position="29"/>
    </location>
</feature>
<dbReference type="SUPFAM" id="SSF57414">
    <property type="entry name" value="Hairpin loop containing domain-like"/>
    <property type="match status" value="3"/>
</dbReference>
<feature type="domain" description="Apple" evidence="2">
    <location>
        <begin position="627"/>
        <end position="719"/>
    </location>
</feature>
<dbReference type="EMBL" id="UYYF01004998">
    <property type="protein sequence ID" value="VDN07841.1"/>
    <property type="molecule type" value="Genomic_DNA"/>
</dbReference>
<dbReference type="AlphaFoldDB" id="A0A0N5DAH6"/>
<evidence type="ECO:0000259" key="2">
    <source>
        <dbReference type="PROSITE" id="PS50948"/>
    </source>
</evidence>
<dbReference type="InterPro" id="IPR003609">
    <property type="entry name" value="Pan_app"/>
</dbReference>
<reference evidence="3 4" key="2">
    <citation type="submission" date="2018-11" db="EMBL/GenBank/DDBJ databases">
        <authorList>
            <consortium name="Pathogen Informatics"/>
        </authorList>
    </citation>
    <scope>NUCLEOTIDE SEQUENCE [LARGE SCALE GENOMIC DNA]</scope>
</reference>
<feature type="compositionally biased region" description="Polar residues" evidence="1">
    <location>
        <begin position="1"/>
        <end position="13"/>
    </location>
</feature>
<organism evidence="5">
    <name type="scientific">Thelazia callipaeda</name>
    <name type="common">Oriental eyeworm</name>
    <name type="synonym">Parasitic nematode</name>
    <dbReference type="NCBI Taxonomy" id="103827"/>
    <lineage>
        <taxon>Eukaryota</taxon>
        <taxon>Metazoa</taxon>
        <taxon>Ecdysozoa</taxon>
        <taxon>Nematoda</taxon>
        <taxon>Chromadorea</taxon>
        <taxon>Rhabditida</taxon>
        <taxon>Spirurina</taxon>
        <taxon>Spiruromorpha</taxon>
        <taxon>Thelazioidea</taxon>
        <taxon>Thelaziidae</taxon>
        <taxon>Thelazia</taxon>
    </lineage>
</organism>
<feature type="domain" description="Apple" evidence="2">
    <location>
        <begin position="728"/>
        <end position="820"/>
    </location>
</feature>
<proteinExistence type="predicted"/>
<dbReference type="WBParaSite" id="TCLT_0001017501-mRNA-1">
    <property type="protein sequence ID" value="TCLT_0001017501-mRNA-1"/>
    <property type="gene ID" value="TCLT_0001017501"/>
</dbReference>
<keyword evidence="4" id="KW-1185">Reference proteome</keyword>
<sequence>MVSESQTTRNQMDGSFEDKNLDIDNNSSNGHITHQKAALAKNYLKFTKNHLNVTTTAPLTPNYWEMQRTDSDHTIIRMPEFSTTYDNTQTLSHRHESTRSDGTLDANKSLNASINYPTSPLPKQTSVIPNAISLLHSSDTVDKSSVTDHSLQNYILASKSGSITYASTTAIVNTDKTVSVNNSDLLPTFVAPQEKRKIELITAATIPVEGKNTKIISALLKFPKLLSTNNEKQLMNSPKTITRSLLPESLQQPIENSDFPSATVFHQRTTVPSAIPLAKIKTSVNDKQIKALSPSNKNEKNSYFNSRKIESAVKTKGNSTVNLSTANSMVPESMKLEELDQTFINGNENKASSDKVSSSENYDLSSIIDDDIDDTFQSLIHFEKQQMGISIPKSRKAAATRIILANLSRLNGVKTLISANSNSNNGMSFKHKIVKGNIIETQKLYRGGQQIKLKLWNPVVYGHDWFANAGAIIHGNLRPLQSKIISVKSQNDKVLNGNRILGSRFFSNENQTLKLETEQVEAVNYVKNLASDGQKSEQSYQCFYVKKHCVLSAVVPFERRIGMNLAECAKFCTSSLGCHSASYSPRLSSCDVYHLKFGSKNRKMLRSVFQYYLEPRPDNSPGCSAACEANQRIILMKSPGWRLLRQSDQNEKFLTTEGNCHQYCYENKVKKNKFENRINYQCTSAVFDTKSKRCELYQTIHHDDTLIFDSSSIYYEKNCFPDRVAKLCQGSLIERQPQRILLGFLDAVFTTSTLAECFLKCFSSNSSLQNGQPFQCRSVIYFYEQKEDNCILDSKSKRNRGKDLSREMLAVVDYFDFDECLNASVLVIIIFN</sequence>
<name>A0A0N5DAH6_THECL</name>
<dbReference type="CDD" id="cd01099">
    <property type="entry name" value="PAN_AP_HGF"/>
    <property type="match status" value="1"/>
</dbReference>
<dbReference type="Gene3D" id="3.50.4.10">
    <property type="entry name" value="Hepatocyte Growth Factor"/>
    <property type="match status" value="2"/>
</dbReference>
<evidence type="ECO:0000256" key="1">
    <source>
        <dbReference type="SAM" id="MobiDB-lite"/>
    </source>
</evidence>
<dbReference type="SMART" id="SM00473">
    <property type="entry name" value="PAN_AP"/>
    <property type="match status" value="3"/>
</dbReference>
<dbReference type="GO" id="GO:0009653">
    <property type="term" value="P:anatomical structure morphogenesis"/>
    <property type="evidence" value="ECO:0007669"/>
    <property type="project" value="TreeGrafter"/>
</dbReference>
<reference evidence="5" key="1">
    <citation type="submission" date="2017-02" db="UniProtKB">
        <authorList>
            <consortium name="WormBaseParasite"/>
        </authorList>
    </citation>
    <scope>IDENTIFICATION</scope>
</reference>
<dbReference type="InterPro" id="IPR052774">
    <property type="entry name" value="Celegans_DevNeuronal_Protein"/>
</dbReference>
<dbReference type="PANTHER" id="PTHR47327">
    <property type="entry name" value="FI18240P1-RELATED"/>
    <property type="match status" value="1"/>
</dbReference>